<evidence type="ECO:0000313" key="2">
    <source>
        <dbReference type="EMBL" id="CAD7408602.1"/>
    </source>
</evidence>
<sequence length="314" mass="36324">MIVLLYAYHHMWLAALLDMLDLVQWQTCHPPLGIEAQGSFWVVWGKILLTLCDVQAKLHDDSSEKNFPISYWLGAISLPNFKFLAHLETYLNDTFMDGSTDESFMKSGDDLNVQSSNNTKVLTLASKNEICFTLSFLDECDKMKILMHLHSFTYDYHLRSIHAYVSGRQAFLKQGYHLSRFLDDFLKYYSKAPNFARNLVYADTVSIGNLTTHARQLFNYLLSHEKVYQMEVFRMAPVSHDNDTAKDNEYVLVQLDSTPHMTYHDINDMKHTDDFDVTLIVSHDVDSLEDGGDKHDQNVLHLKYYIILTSRSIV</sequence>
<protein>
    <submittedName>
        <fullName evidence="2">Uncharacterized protein</fullName>
    </submittedName>
</protein>
<dbReference type="InterPro" id="IPR033228">
    <property type="entry name" value="SZT2"/>
</dbReference>
<dbReference type="PANTHER" id="PTHR14918">
    <property type="entry name" value="KICSTOR COMPLEX PROTEIN SZT2"/>
    <property type="match status" value="1"/>
</dbReference>
<feature type="chain" id="PRO_5031363797" evidence="1">
    <location>
        <begin position="26"/>
        <end position="314"/>
    </location>
</feature>
<dbReference type="GO" id="GO:0005777">
    <property type="term" value="C:peroxisome"/>
    <property type="evidence" value="ECO:0007669"/>
    <property type="project" value="InterPro"/>
</dbReference>
<name>A0A7R9D7R7_TIMCR</name>
<proteinExistence type="predicted"/>
<accession>A0A7R9D7R7</accession>
<evidence type="ECO:0000256" key="1">
    <source>
        <dbReference type="SAM" id="SignalP"/>
    </source>
</evidence>
<organism evidence="2">
    <name type="scientific">Timema cristinae</name>
    <name type="common">Walking stick</name>
    <dbReference type="NCBI Taxonomy" id="61476"/>
    <lineage>
        <taxon>Eukaryota</taxon>
        <taxon>Metazoa</taxon>
        <taxon>Ecdysozoa</taxon>
        <taxon>Arthropoda</taxon>
        <taxon>Hexapoda</taxon>
        <taxon>Insecta</taxon>
        <taxon>Pterygota</taxon>
        <taxon>Neoptera</taxon>
        <taxon>Polyneoptera</taxon>
        <taxon>Phasmatodea</taxon>
        <taxon>Timematodea</taxon>
        <taxon>Timematoidea</taxon>
        <taxon>Timematidae</taxon>
        <taxon>Timema</taxon>
    </lineage>
</organism>
<dbReference type="EMBL" id="OC320689">
    <property type="protein sequence ID" value="CAD7408602.1"/>
    <property type="molecule type" value="Genomic_DNA"/>
</dbReference>
<reference evidence="2" key="1">
    <citation type="submission" date="2020-11" db="EMBL/GenBank/DDBJ databases">
        <authorList>
            <person name="Tran Van P."/>
        </authorList>
    </citation>
    <scope>NUCLEOTIDE SEQUENCE</scope>
</reference>
<gene>
    <name evidence="2" type="ORF">TCEB3V08_LOCUS9608</name>
</gene>
<feature type="signal peptide" evidence="1">
    <location>
        <begin position="1"/>
        <end position="25"/>
    </location>
</feature>
<dbReference type="AlphaFoldDB" id="A0A7R9D7R7"/>
<keyword evidence="1" id="KW-0732">Signal</keyword>
<dbReference type="PANTHER" id="PTHR14918:SF3">
    <property type="entry name" value="KICSTOR COMPLEX PROTEIN SZT2"/>
    <property type="match status" value="1"/>
</dbReference>